<evidence type="ECO:0000259" key="1">
    <source>
        <dbReference type="Pfam" id="PF04101"/>
    </source>
</evidence>
<reference evidence="3" key="1">
    <citation type="submission" date="2017-11" db="EMBL/GenBank/DDBJ databases">
        <authorList>
            <person name="Kuznetsova I."/>
            <person name="Sazanova A."/>
            <person name="Chirak E."/>
            <person name="Safronova V."/>
            <person name="Willems A."/>
        </authorList>
    </citation>
    <scope>NUCLEOTIDE SEQUENCE [LARGE SCALE GENOMIC DNA]</scope>
    <source>
        <strain evidence="3">CCBAU 03422</strain>
    </source>
</reference>
<dbReference type="RefSeq" id="WP_106666040.1">
    <property type="nucleotide sequence ID" value="NZ_PGGM01000011.1"/>
</dbReference>
<evidence type="ECO:0000313" key="3">
    <source>
        <dbReference type="Proteomes" id="UP000241764"/>
    </source>
</evidence>
<gene>
    <name evidence="2" type="ORF">CU103_21325</name>
</gene>
<dbReference type="EMBL" id="PGGM01000011">
    <property type="protein sequence ID" value="PSH61867.1"/>
    <property type="molecule type" value="Genomic_DNA"/>
</dbReference>
<feature type="domain" description="Glycosyl transferase family 28 C-terminal" evidence="1">
    <location>
        <begin position="218"/>
        <end position="350"/>
    </location>
</feature>
<dbReference type="Proteomes" id="UP000241764">
    <property type="component" value="Unassembled WGS sequence"/>
</dbReference>
<name>A0A2P7B5W5_9HYPH</name>
<protein>
    <submittedName>
        <fullName evidence="2">Glycosyl transferase</fullName>
    </submittedName>
</protein>
<dbReference type="GO" id="GO:0016758">
    <property type="term" value="F:hexosyltransferase activity"/>
    <property type="evidence" value="ECO:0007669"/>
    <property type="project" value="InterPro"/>
</dbReference>
<sequence length="376" mass="40086">MTAPRIFFYVQHLLGIGHLARASRIATALAEDNFDVTVVTGGSQVAGFPGPGVRSVALPAVLAGNASFSGLADQFGSPVDEAFLHRRRDLLLQAFHAARPDIVILEAFPFGRRQMRFELLPLLDAISAASPRPMLLTSVRDILQERTKAGRDEETVRLIKAHFNHVLVHGDPSFITLPDTFPLAGEIAAKIIYTGLVAGAAPAPPADPYDIVVSAGGGAVGLDLVRSALETAKRSAFSGSWCLITGPNLPESDFTALFRQAPDNVTLVRFRNDFPSLLKGAKLSISQAGYNTVCDILQAQCRSILIPFTAGGETEQSVRATRLEALGLAIALPENGLDADILREAVAAALSRVKPHVHKLDLNGAQRTAAVLRALL</sequence>
<dbReference type="SUPFAM" id="SSF53756">
    <property type="entry name" value="UDP-Glycosyltransferase/glycogen phosphorylase"/>
    <property type="match status" value="1"/>
</dbReference>
<dbReference type="AlphaFoldDB" id="A0A2P7B5W5"/>
<proteinExistence type="predicted"/>
<dbReference type="Gene3D" id="3.40.50.2000">
    <property type="entry name" value="Glycogen Phosphorylase B"/>
    <property type="match status" value="1"/>
</dbReference>
<dbReference type="InterPro" id="IPR007235">
    <property type="entry name" value="Glyco_trans_28_C"/>
</dbReference>
<accession>A0A2P7B5W5</accession>
<keyword evidence="2" id="KW-0808">Transferase</keyword>
<dbReference type="PANTHER" id="PTHR21015:SF28">
    <property type="entry name" value="SLL1722 PROTEIN"/>
    <property type="match status" value="1"/>
</dbReference>
<dbReference type="OrthoDB" id="503443at2"/>
<keyword evidence="3" id="KW-1185">Reference proteome</keyword>
<dbReference type="PANTHER" id="PTHR21015">
    <property type="entry name" value="UDP-N-ACETYLGLUCOSAMINE--N-ACETYLMURAMYL-(PENTAPEPTIDE) PYROPHOSPHORYL-UNDECAPRENOL N-ACETYLGLUCOSAMINE TRANSFERASE 1"/>
    <property type="match status" value="1"/>
</dbReference>
<comment type="caution">
    <text evidence="2">The sequence shown here is derived from an EMBL/GenBank/DDBJ whole genome shotgun (WGS) entry which is preliminary data.</text>
</comment>
<evidence type="ECO:0000313" key="2">
    <source>
        <dbReference type="EMBL" id="PSH61867.1"/>
    </source>
</evidence>
<organism evidence="2 3">
    <name type="scientific">Phyllobacterium sophorae</name>
    <dbReference type="NCBI Taxonomy" id="1520277"/>
    <lineage>
        <taxon>Bacteria</taxon>
        <taxon>Pseudomonadati</taxon>
        <taxon>Pseudomonadota</taxon>
        <taxon>Alphaproteobacteria</taxon>
        <taxon>Hyphomicrobiales</taxon>
        <taxon>Phyllobacteriaceae</taxon>
        <taxon>Phyllobacterium</taxon>
    </lineage>
</organism>
<dbReference type="Pfam" id="PF04101">
    <property type="entry name" value="Glyco_tran_28_C"/>
    <property type="match status" value="1"/>
</dbReference>